<proteinExistence type="predicted"/>
<dbReference type="Gene3D" id="1.20.1250.20">
    <property type="entry name" value="MFS general substrate transporter like domains"/>
    <property type="match status" value="1"/>
</dbReference>
<name>A0A7W5B8D7_9BURK</name>
<accession>A0A7W5B8D7</accession>
<comment type="subcellular location">
    <subcellularLocation>
        <location evidence="1">Cell membrane</location>
        <topology evidence="1">Multi-pass membrane protein</topology>
    </subcellularLocation>
</comment>
<dbReference type="GO" id="GO:0005886">
    <property type="term" value="C:plasma membrane"/>
    <property type="evidence" value="ECO:0007669"/>
    <property type="project" value="UniProtKB-SubCell"/>
</dbReference>
<evidence type="ECO:0000313" key="7">
    <source>
        <dbReference type="EMBL" id="MBB3118426.1"/>
    </source>
</evidence>
<keyword evidence="8" id="KW-1185">Reference proteome</keyword>
<sequence>MSAALKGNANFRWLMSGATISMLGDQFTLIALPWLVLRLTGDPLSLGLVIALMSIPRAVFILLGGALVDRYSPKQVLMLTKYASTLLLGALTFAVLTDQASLSLVYALAFGIGLAQAFAVPAGSSMLPRTIEPNLLQAANGIMMGLRQLTLLAGPLLAALILVLEGGNGAVASMRALGIAFGIDCVSYLVSAWTLSQVKPLDVAKPPQDQHLLRSVGEGITMVWRDTDMRSCFLYWGLVSFFVGGAMQVAMPLLAQNTLHDAASLGVLLGAHGIGTLIGMAASGLLKKLRWLSFGAMILSVDALAGLFLAPVGTISASWQGVLLMLPLGLIGGFVQIAVFTWIQQRVPPQMMGRTMSIFMFIFMGLAPLSAASTGWVLQYLTLTELFAGGGALLVCFALGAWLFTPMRHIRHSAAG</sequence>
<dbReference type="GO" id="GO:0022857">
    <property type="term" value="F:transmembrane transporter activity"/>
    <property type="evidence" value="ECO:0007669"/>
    <property type="project" value="InterPro"/>
</dbReference>
<evidence type="ECO:0000256" key="1">
    <source>
        <dbReference type="ARBA" id="ARBA00004651"/>
    </source>
</evidence>
<evidence type="ECO:0000256" key="6">
    <source>
        <dbReference type="SAM" id="Phobius"/>
    </source>
</evidence>
<dbReference type="PANTHER" id="PTHR23513">
    <property type="entry name" value="INTEGRAL MEMBRANE EFFLUX PROTEIN-RELATED"/>
    <property type="match status" value="1"/>
</dbReference>
<feature type="transmembrane region" description="Helical" evidence="6">
    <location>
        <begin position="79"/>
        <end position="97"/>
    </location>
</feature>
<evidence type="ECO:0000313" key="8">
    <source>
        <dbReference type="Proteomes" id="UP000541535"/>
    </source>
</evidence>
<organism evidence="7 8">
    <name type="scientific">Pseudoduganella violacea</name>
    <dbReference type="NCBI Taxonomy" id="1715466"/>
    <lineage>
        <taxon>Bacteria</taxon>
        <taxon>Pseudomonadati</taxon>
        <taxon>Pseudomonadota</taxon>
        <taxon>Betaproteobacteria</taxon>
        <taxon>Burkholderiales</taxon>
        <taxon>Oxalobacteraceae</taxon>
        <taxon>Telluria group</taxon>
        <taxon>Pseudoduganella</taxon>
    </lineage>
</organism>
<dbReference type="CDD" id="cd06173">
    <property type="entry name" value="MFS_MefA_like"/>
    <property type="match status" value="1"/>
</dbReference>
<evidence type="ECO:0000256" key="4">
    <source>
        <dbReference type="ARBA" id="ARBA00022989"/>
    </source>
</evidence>
<evidence type="ECO:0000256" key="3">
    <source>
        <dbReference type="ARBA" id="ARBA00022692"/>
    </source>
</evidence>
<feature type="transmembrane region" description="Helical" evidence="6">
    <location>
        <begin position="144"/>
        <end position="164"/>
    </location>
</feature>
<feature type="transmembrane region" description="Helical" evidence="6">
    <location>
        <begin position="355"/>
        <end position="380"/>
    </location>
</feature>
<comment type="caution">
    <text evidence="7">The sequence shown here is derived from an EMBL/GenBank/DDBJ whole genome shotgun (WGS) entry which is preliminary data.</text>
</comment>
<gene>
    <name evidence="7" type="ORF">FHS03_001457</name>
</gene>
<keyword evidence="4 6" id="KW-1133">Transmembrane helix</keyword>
<evidence type="ECO:0000256" key="2">
    <source>
        <dbReference type="ARBA" id="ARBA00022475"/>
    </source>
</evidence>
<feature type="transmembrane region" description="Helical" evidence="6">
    <location>
        <begin position="48"/>
        <end position="67"/>
    </location>
</feature>
<feature type="transmembrane region" description="Helical" evidence="6">
    <location>
        <begin position="232"/>
        <end position="251"/>
    </location>
</feature>
<dbReference type="RefSeq" id="WP_183440342.1">
    <property type="nucleotide sequence ID" value="NZ_JACHXD010000003.1"/>
</dbReference>
<dbReference type="PANTHER" id="PTHR23513:SF6">
    <property type="entry name" value="MAJOR FACILITATOR SUPERFAMILY ASSOCIATED DOMAIN-CONTAINING PROTEIN"/>
    <property type="match status" value="1"/>
</dbReference>
<feature type="transmembrane region" description="Helical" evidence="6">
    <location>
        <begin position="322"/>
        <end position="343"/>
    </location>
</feature>
<keyword evidence="5 6" id="KW-0472">Membrane</keyword>
<feature type="transmembrane region" description="Helical" evidence="6">
    <location>
        <begin position="103"/>
        <end position="123"/>
    </location>
</feature>
<dbReference type="InterPro" id="IPR011701">
    <property type="entry name" value="MFS"/>
</dbReference>
<feature type="transmembrane region" description="Helical" evidence="6">
    <location>
        <begin position="263"/>
        <end position="282"/>
    </location>
</feature>
<dbReference type="InterPro" id="IPR036259">
    <property type="entry name" value="MFS_trans_sf"/>
</dbReference>
<keyword evidence="3 6" id="KW-0812">Transmembrane</keyword>
<reference evidence="7 8" key="1">
    <citation type="submission" date="2020-08" db="EMBL/GenBank/DDBJ databases">
        <title>Genomic Encyclopedia of Type Strains, Phase III (KMG-III): the genomes of soil and plant-associated and newly described type strains.</title>
        <authorList>
            <person name="Whitman W."/>
        </authorList>
    </citation>
    <scope>NUCLEOTIDE SEQUENCE [LARGE SCALE GENOMIC DNA]</scope>
    <source>
        <strain evidence="7 8">CECT 8897</strain>
    </source>
</reference>
<protein>
    <submittedName>
        <fullName evidence="7">MFS family permease</fullName>
    </submittedName>
</protein>
<dbReference type="Pfam" id="PF07690">
    <property type="entry name" value="MFS_1"/>
    <property type="match status" value="1"/>
</dbReference>
<dbReference type="EMBL" id="JACHXD010000003">
    <property type="protein sequence ID" value="MBB3118426.1"/>
    <property type="molecule type" value="Genomic_DNA"/>
</dbReference>
<feature type="transmembrane region" description="Helical" evidence="6">
    <location>
        <begin position="386"/>
        <end position="404"/>
    </location>
</feature>
<feature type="transmembrane region" description="Helical" evidence="6">
    <location>
        <begin position="12"/>
        <end position="36"/>
    </location>
</feature>
<dbReference type="Proteomes" id="UP000541535">
    <property type="component" value="Unassembled WGS sequence"/>
</dbReference>
<dbReference type="SUPFAM" id="SSF103473">
    <property type="entry name" value="MFS general substrate transporter"/>
    <property type="match status" value="1"/>
</dbReference>
<dbReference type="AlphaFoldDB" id="A0A7W5B8D7"/>
<feature type="transmembrane region" description="Helical" evidence="6">
    <location>
        <begin position="289"/>
        <end position="310"/>
    </location>
</feature>
<keyword evidence="2" id="KW-1003">Cell membrane</keyword>
<evidence type="ECO:0000256" key="5">
    <source>
        <dbReference type="ARBA" id="ARBA00023136"/>
    </source>
</evidence>